<evidence type="ECO:0000256" key="1">
    <source>
        <dbReference type="PROSITE-ProRule" id="PRU00290"/>
    </source>
</evidence>
<dbReference type="PRINTS" id="PR00219">
    <property type="entry name" value="SYNAPTOBREVN"/>
</dbReference>
<dbReference type="CDD" id="cd15843">
    <property type="entry name" value="R-SNARE"/>
    <property type="match status" value="1"/>
</dbReference>
<accession>A0A507FJR9</accession>
<dbReference type="SUPFAM" id="SSF58038">
    <property type="entry name" value="SNARE fusion complex"/>
    <property type="match status" value="1"/>
</dbReference>
<dbReference type="InterPro" id="IPR001388">
    <property type="entry name" value="Synaptobrevin-like"/>
</dbReference>
<keyword evidence="3" id="KW-0812">Transmembrane</keyword>
<evidence type="ECO:0000313" key="6">
    <source>
        <dbReference type="Proteomes" id="UP000320333"/>
    </source>
</evidence>
<dbReference type="EMBL" id="QEAP01000040">
    <property type="protein sequence ID" value="TPX76649.1"/>
    <property type="molecule type" value="Genomic_DNA"/>
</dbReference>
<evidence type="ECO:0000313" key="5">
    <source>
        <dbReference type="EMBL" id="TPX76649.1"/>
    </source>
</evidence>
<proteinExistence type="predicted"/>
<dbReference type="OrthoDB" id="190375at2759"/>
<dbReference type="Gene3D" id="1.20.5.110">
    <property type="match status" value="1"/>
</dbReference>
<reference evidence="5 6" key="1">
    <citation type="journal article" date="2019" name="Sci. Rep.">
        <title>Comparative genomics of chytrid fungi reveal insights into the obligate biotrophic and pathogenic lifestyle of Synchytrium endobioticum.</title>
        <authorList>
            <person name="van de Vossenberg B.T.L.H."/>
            <person name="Warris S."/>
            <person name="Nguyen H.D.T."/>
            <person name="van Gent-Pelzer M.P.E."/>
            <person name="Joly D.L."/>
            <person name="van de Geest H.C."/>
            <person name="Bonants P.J.M."/>
            <person name="Smith D.S."/>
            <person name="Levesque C.A."/>
            <person name="van der Lee T.A.J."/>
        </authorList>
    </citation>
    <scope>NUCLEOTIDE SEQUENCE [LARGE SCALE GENOMIC DNA]</scope>
    <source>
        <strain evidence="5 6">CBS 675.73</strain>
    </source>
</reference>
<organism evidence="5 6">
    <name type="scientific">Chytriomyces confervae</name>
    <dbReference type="NCBI Taxonomy" id="246404"/>
    <lineage>
        <taxon>Eukaryota</taxon>
        <taxon>Fungi</taxon>
        <taxon>Fungi incertae sedis</taxon>
        <taxon>Chytridiomycota</taxon>
        <taxon>Chytridiomycota incertae sedis</taxon>
        <taxon>Chytridiomycetes</taxon>
        <taxon>Chytridiales</taxon>
        <taxon>Chytriomycetaceae</taxon>
        <taxon>Chytriomyces</taxon>
    </lineage>
</organism>
<dbReference type="PANTHER" id="PTHR45701">
    <property type="entry name" value="SYNAPTOBREVIN FAMILY MEMBER"/>
    <property type="match status" value="1"/>
</dbReference>
<dbReference type="STRING" id="246404.A0A507FJR9"/>
<dbReference type="PROSITE" id="PS50892">
    <property type="entry name" value="V_SNARE"/>
    <property type="match status" value="1"/>
</dbReference>
<sequence length="107" mass="11790">MSSHSRTATPEPNQARSNKAAEVQNQVNEVMDIMHNNIEKAVARGEKLESISHKAEDLKNGAAKFKKNAVKLHDNLDFKMKVVLFLIAATVVGIVGYAVYSQTVPQK</sequence>
<keyword evidence="3" id="KW-1133">Transmembrane helix</keyword>
<dbReference type="GO" id="GO:0016020">
    <property type="term" value="C:membrane"/>
    <property type="evidence" value="ECO:0007669"/>
    <property type="project" value="InterPro"/>
</dbReference>
<dbReference type="AlphaFoldDB" id="A0A507FJR9"/>
<dbReference type="GO" id="GO:0016192">
    <property type="term" value="P:vesicle-mediated transport"/>
    <property type="evidence" value="ECO:0007669"/>
    <property type="project" value="InterPro"/>
</dbReference>
<protein>
    <recommendedName>
        <fullName evidence="4">V-SNARE coiled-coil homology domain-containing protein</fullName>
    </recommendedName>
</protein>
<dbReference type="InterPro" id="IPR042855">
    <property type="entry name" value="V_SNARE_CC"/>
</dbReference>
<feature type="region of interest" description="Disordered" evidence="2">
    <location>
        <begin position="1"/>
        <end position="21"/>
    </location>
</feature>
<name>A0A507FJR9_9FUNG</name>
<gene>
    <name evidence="5" type="ORF">CcCBS67573_g02067</name>
</gene>
<evidence type="ECO:0000259" key="4">
    <source>
        <dbReference type="PROSITE" id="PS50892"/>
    </source>
</evidence>
<dbReference type="InterPro" id="IPR016444">
    <property type="entry name" value="Synaptobrevin/VAMP"/>
</dbReference>
<feature type="domain" description="V-SNARE coiled-coil homology" evidence="4">
    <location>
        <begin position="19"/>
        <end position="79"/>
    </location>
</feature>
<feature type="transmembrane region" description="Helical" evidence="3">
    <location>
        <begin position="82"/>
        <end position="100"/>
    </location>
</feature>
<keyword evidence="3" id="KW-0472">Membrane</keyword>
<keyword evidence="6" id="KW-1185">Reference proteome</keyword>
<dbReference type="Pfam" id="PF00957">
    <property type="entry name" value="Synaptobrevin"/>
    <property type="match status" value="1"/>
</dbReference>
<dbReference type="Proteomes" id="UP000320333">
    <property type="component" value="Unassembled WGS sequence"/>
</dbReference>
<evidence type="ECO:0000256" key="3">
    <source>
        <dbReference type="SAM" id="Phobius"/>
    </source>
</evidence>
<comment type="caution">
    <text evidence="5">The sequence shown here is derived from an EMBL/GenBank/DDBJ whole genome shotgun (WGS) entry which is preliminary data.</text>
</comment>
<evidence type="ECO:0000256" key="2">
    <source>
        <dbReference type="SAM" id="MobiDB-lite"/>
    </source>
</evidence>
<keyword evidence="1" id="KW-0175">Coiled coil</keyword>